<reference evidence="2" key="1">
    <citation type="submission" date="2023-04" db="EMBL/GenBank/DDBJ databases">
        <authorList>
            <consortium name="ELIXIR-Norway"/>
        </authorList>
    </citation>
    <scope>NUCLEOTIDE SEQUENCE [LARGE SCALE GENOMIC DNA]</scope>
</reference>
<accession>A0ABN8YW35</accession>
<dbReference type="Proteomes" id="UP001176941">
    <property type="component" value="Chromosome 23"/>
</dbReference>
<evidence type="ECO:0000313" key="2">
    <source>
        <dbReference type="EMBL" id="CAI9164856.1"/>
    </source>
</evidence>
<feature type="region of interest" description="Disordered" evidence="1">
    <location>
        <begin position="58"/>
        <end position="124"/>
    </location>
</feature>
<sequence length="196" mass="21922">MSCVDMGVCSFLPHHADALRCHPLWDVSISIPVTILAIAFQTIQFVRVSLKVSCKEARHGGEEGGRRPAQARHSGEDGGRREEPREWQARAFSPDGHRRRPKTTLQQPTRPRRRDSAPRCPSASLSRRRFRQCIAHVQGFKDGRCEMTAYSQSVRRQQAAVGRERLTTTTVGLHAPSTEICYSGLITHRVPVSSGD</sequence>
<protein>
    <submittedName>
        <fullName evidence="2">Uncharacterized protein</fullName>
    </submittedName>
</protein>
<evidence type="ECO:0000313" key="3">
    <source>
        <dbReference type="Proteomes" id="UP001176941"/>
    </source>
</evidence>
<name>A0ABN8YW35_RANTA</name>
<proteinExistence type="predicted"/>
<feature type="compositionally biased region" description="Basic and acidic residues" evidence="1">
    <location>
        <begin position="73"/>
        <end position="88"/>
    </location>
</feature>
<organism evidence="2 3">
    <name type="scientific">Rangifer tarandus platyrhynchus</name>
    <name type="common">Svalbard reindeer</name>
    <dbReference type="NCBI Taxonomy" id="3082113"/>
    <lineage>
        <taxon>Eukaryota</taxon>
        <taxon>Metazoa</taxon>
        <taxon>Chordata</taxon>
        <taxon>Craniata</taxon>
        <taxon>Vertebrata</taxon>
        <taxon>Euteleostomi</taxon>
        <taxon>Mammalia</taxon>
        <taxon>Eutheria</taxon>
        <taxon>Laurasiatheria</taxon>
        <taxon>Artiodactyla</taxon>
        <taxon>Ruminantia</taxon>
        <taxon>Pecora</taxon>
        <taxon>Cervidae</taxon>
        <taxon>Odocoileinae</taxon>
        <taxon>Rangifer</taxon>
    </lineage>
</organism>
<gene>
    <name evidence="2" type="ORF">MRATA1EN1_LOCUS13818</name>
</gene>
<evidence type="ECO:0000256" key="1">
    <source>
        <dbReference type="SAM" id="MobiDB-lite"/>
    </source>
</evidence>
<dbReference type="EMBL" id="OX459959">
    <property type="protein sequence ID" value="CAI9164856.1"/>
    <property type="molecule type" value="Genomic_DNA"/>
</dbReference>
<keyword evidence="3" id="KW-1185">Reference proteome</keyword>